<dbReference type="PANTHER" id="PTHR10903">
    <property type="entry name" value="GTPASE, IMAP FAMILY MEMBER-RELATED"/>
    <property type="match status" value="1"/>
</dbReference>
<accession>A0A3Q1JNG4</accession>
<keyword evidence="8" id="KW-1185">Reference proteome</keyword>
<keyword evidence="3" id="KW-0342">GTP-binding</keyword>
<reference evidence="7" key="1">
    <citation type="submission" date="2021-04" db="EMBL/GenBank/DDBJ databases">
        <authorList>
            <consortium name="Wellcome Sanger Institute Data Sharing"/>
        </authorList>
    </citation>
    <scope>NUCLEOTIDE SEQUENCE [LARGE SCALE GENOMIC DNA]</scope>
</reference>
<dbReference type="PROSITE" id="PS51720">
    <property type="entry name" value="G_AIG1"/>
    <property type="match status" value="2"/>
</dbReference>
<feature type="domain" description="AIG1-type G" evidence="6">
    <location>
        <begin position="412"/>
        <end position="613"/>
    </location>
</feature>
<sequence length="940" mass="110200">MEALSRAANASNLRIVVFGKNNNKKLSLVNFITGKKDILFAKTRNTECTATQGEWRKTHLTVVKTSDVFSLLEDKLRHEMKKCVAHCPPGPNLLLLLVKPSEFTEQDRQKLMFILSFFGQDALKHSMVIFTHSMEEKNLAMDQLVQDCRGQTYRIFFDRKDLSEQDRQALIEKMAMIVSENKGQHLNCTEGVNTTTVSLTGKPPVNLVLCGRHSTWKTSAADAILGEKKYRPPADSECVKNQREVCGHQVTVVELPALYRKPQEEVKKNMHRCISFCEPEGVHAFILVLPVGPLTNEDKKELEAIQNAFTTRVNDFTMILFTVESDPKDPAVVRFLEENKSIQELSQSCKGRYMVFNVKDKQQIAEVLHIVKKIRAEGPRSFTKQMIIKPREIKSKNGQIVQKMVDNKRRNKECLRIVLCGKTGCGKSATANTILGKDCFNSKAAMKSVTRLCQNATGEIDGRPVVVVDTPGLFDTTLSNDDVKQELVRCVSLLSPGPHVFLLVLQIGRFTEEEKEAVELIKKFFGKKSQDFIIVLFTRGDDLQNQTMEDYIKEDGEDFVKKLIAECGGRYQVFNNKDQTNHTQVRQLLNNIEEMVKKNGGGCYTTEMFEEAEAAIQKETQRLLKNKETEIRKEEEKLKKIRDEEFRAKMKISENERQERDKALKEKEEYITREHMKRRQEEEKREEENRDRKNQEQFLRQEWEQKLQALEKKINLSERNASVERKLVHNREEIEREREAWEKERKEWWEKRYLEDQQRQEEQKQLKKLREEYEKEKNENETKRKEEGRVRREQEQREWKDTQENYKKKVEEMKTKHEEEARKQAEEFNEFRQKYMKDFAALTKKHDRQVENLKQKQQRSNDVILKKLLANKVYQNEYDELKKKQQEEMNYLQENPPTEDAEDLDELIAELQNMQEEEVSDWIQKRAEEATQNTSGCSIL</sequence>
<feature type="region of interest" description="Disordered" evidence="5">
    <location>
        <begin position="656"/>
        <end position="696"/>
    </location>
</feature>
<dbReference type="Proteomes" id="UP000265040">
    <property type="component" value="Chromosome 9"/>
</dbReference>
<dbReference type="InterPro" id="IPR027417">
    <property type="entry name" value="P-loop_NTPase"/>
</dbReference>
<evidence type="ECO:0000259" key="6">
    <source>
        <dbReference type="PROSITE" id="PS51720"/>
    </source>
</evidence>
<proteinExistence type="inferred from homology"/>
<dbReference type="GO" id="GO:0005525">
    <property type="term" value="F:GTP binding"/>
    <property type="evidence" value="ECO:0007669"/>
    <property type="project" value="UniProtKB-KW"/>
</dbReference>
<name>A0A3Q1JNG4_ANATE</name>
<dbReference type="GeneTree" id="ENSGT00940000164100"/>
<dbReference type="SUPFAM" id="SSF52540">
    <property type="entry name" value="P-loop containing nucleoside triphosphate hydrolases"/>
    <property type="match status" value="3"/>
</dbReference>
<dbReference type="CDD" id="cd01852">
    <property type="entry name" value="AIG1"/>
    <property type="match status" value="1"/>
</dbReference>
<evidence type="ECO:0000256" key="3">
    <source>
        <dbReference type="ARBA" id="ARBA00023134"/>
    </source>
</evidence>
<dbReference type="Pfam" id="PF04548">
    <property type="entry name" value="AIG1"/>
    <property type="match status" value="3"/>
</dbReference>
<reference evidence="7" key="2">
    <citation type="submission" date="2025-08" db="UniProtKB">
        <authorList>
            <consortium name="Ensembl"/>
        </authorList>
    </citation>
    <scope>IDENTIFICATION</scope>
</reference>
<feature type="domain" description="AIG1-type G" evidence="6">
    <location>
        <begin position="202"/>
        <end position="391"/>
    </location>
</feature>
<evidence type="ECO:0000256" key="5">
    <source>
        <dbReference type="SAM" id="MobiDB-lite"/>
    </source>
</evidence>
<keyword evidence="4" id="KW-0175">Coiled coil</keyword>
<dbReference type="InterPro" id="IPR006703">
    <property type="entry name" value="G_AIG1"/>
</dbReference>
<evidence type="ECO:0000256" key="4">
    <source>
        <dbReference type="SAM" id="Coils"/>
    </source>
</evidence>
<evidence type="ECO:0000256" key="2">
    <source>
        <dbReference type="ARBA" id="ARBA00022741"/>
    </source>
</evidence>
<dbReference type="PANTHER" id="PTHR10903:SF170">
    <property type="entry name" value="GTPASE IMAP FAMILY MEMBER 7"/>
    <property type="match status" value="1"/>
</dbReference>
<keyword evidence="2" id="KW-0547">Nucleotide-binding</keyword>
<evidence type="ECO:0000256" key="1">
    <source>
        <dbReference type="ARBA" id="ARBA00008535"/>
    </source>
</evidence>
<dbReference type="AlphaFoldDB" id="A0A3Q1JNG4"/>
<dbReference type="FunFam" id="3.40.50.300:FF:000366">
    <property type="entry name" value="GTPase, IMAP family member 2"/>
    <property type="match status" value="1"/>
</dbReference>
<protein>
    <recommendedName>
        <fullName evidence="6">AIG1-type G domain-containing protein</fullName>
    </recommendedName>
</protein>
<reference evidence="7" key="3">
    <citation type="submission" date="2025-09" db="UniProtKB">
        <authorList>
            <consortium name="Ensembl"/>
        </authorList>
    </citation>
    <scope>IDENTIFICATION</scope>
</reference>
<dbReference type="Gene3D" id="3.40.50.300">
    <property type="entry name" value="P-loop containing nucleotide triphosphate hydrolases"/>
    <property type="match status" value="3"/>
</dbReference>
<dbReference type="InterPro" id="IPR045058">
    <property type="entry name" value="GIMA/IAN/Toc"/>
</dbReference>
<evidence type="ECO:0000313" key="8">
    <source>
        <dbReference type="Proteomes" id="UP000265040"/>
    </source>
</evidence>
<dbReference type="InParanoid" id="A0A3Q1JNG4"/>
<evidence type="ECO:0000313" key="7">
    <source>
        <dbReference type="Ensembl" id="ENSATEP00000016301.2"/>
    </source>
</evidence>
<dbReference type="Ensembl" id="ENSATET00000016559.3">
    <property type="protein sequence ID" value="ENSATEP00000016301.2"/>
    <property type="gene ID" value="ENSATEG00000011352.3"/>
</dbReference>
<dbReference type="RefSeq" id="XP_026198969.1">
    <property type="nucleotide sequence ID" value="XM_026343184.1"/>
</dbReference>
<feature type="coiled-coil region" evidence="4">
    <location>
        <begin position="875"/>
        <end position="921"/>
    </location>
</feature>
<dbReference type="OrthoDB" id="8954335at2759"/>
<dbReference type="GeneID" id="113150612"/>
<organism evidence="7 8">
    <name type="scientific">Anabas testudineus</name>
    <name type="common">Climbing perch</name>
    <name type="synonym">Anthias testudineus</name>
    <dbReference type="NCBI Taxonomy" id="64144"/>
    <lineage>
        <taxon>Eukaryota</taxon>
        <taxon>Metazoa</taxon>
        <taxon>Chordata</taxon>
        <taxon>Craniata</taxon>
        <taxon>Vertebrata</taxon>
        <taxon>Euteleostomi</taxon>
        <taxon>Actinopterygii</taxon>
        <taxon>Neopterygii</taxon>
        <taxon>Teleostei</taxon>
        <taxon>Neoteleostei</taxon>
        <taxon>Acanthomorphata</taxon>
        <taxon>Anabantaria</taxon>
        <taxon>Anabantiformes</taxon>
        <taxon>Anabantoidei</taxon>
        <taxon>Anabantidae</taxon>
        <taxon>Anabas</taxon>
    </lineage>
</organism>
<dbReference type="STRING" id="64144.ENSATEP00000016301"/>
<comment type="similarity">
    <text evidence="1">Belongs to the TRAFAC class TrmE-Era-EngA-EngB-Septin-like GTPase superfamily. AIG1/Toc34/Toc159-like paraseptin GTPase family. IAN subfamily.</text>
</comment>
<feature type="region of interest" description="Disordered" evidence="5">
    <location>
        <begin position="771"/>
        <end position="806"/>
    </location>
</feature>